<evidence type="ECO:0000256" key="7">
    <source>
        <dbReference type="ARBA" id="ARBA00023277"/>
    </source>
</evidence>
<dbReference type="AlphaFoldDB" id="A0A6B8KE85"/>
<dbReference type="EC" id="3.2.1.8" evidence="3"/>
<keyword evidence="5" id="KW-0732">Signal</keyword>
<dbReference type="KEGG" id="mhey:H2LOC_006175"/>
<evidence type="ECO:0000256" key="8">
    <source>
        <dbReference type="ARBA" id="ARBA00023295"/>
    </source>
</evidence>
<evidence type="ECO:0000256" key="6">
    <source>
        <dbReference type="ARBA" id="ARBA00022801"/>
    </source>
</evidence>
<comment type="similarity">
    <text evidence="2">Belongs to the glycosyl hydrolase 10 (cellulase F) family.</text>
</comment>
<dbReference type="Proteomes" id="UP000309061">
    <property type="component" value="Chromosome"/>
</dbReference>
<evidence type="ECO:0000256" key="5">
    <source>
        <dbReference type="ARBA" id="ARBA00022729"/>
    </source>
</evidence>
<evidence type="ECO:0000259" key="10">
    <source>
        <dbReference type="SMART" id="SM00633"/>
    </source>
</evidence>
<dbReference type="InterPro" id="IPR001000">
    <property type="entry name" value="GH10_dom"/>
</dbReference>
<organism evidence="11 12">
    <name type="scientific">Methylocystis heyeri</name>
    <dbReference type="NCBI Taxonomy" id="391905"/>
    <lineage>
        <taxon>Bacteria</taxon>
        <taxon>Pseudomonadati</taxon>
        <taxon>Pseudomonadota</taxon>
        <taxon>Alphaproteobacteria</taxon>
        <taxon>Hyphomicrobiales</taxon>
        <taxon>Methylocystaceae</taxon>
        <taxon>Methylocystis</taxon>
    </lineage>
</organism>
<dbReference type="SMART" id="SM00633">
    <property type="entry name" value="Glyco_10"/>
    <property type="match status" value="1"/>
</dbReference>
<dbReference type="InterPro" id="IPR044846">
    <property type="entry name" value="GH10"/>
</dbReference>
<dbReference type="SUPFAM" id="SSF51445">
    <property type="entry name" value="(Trans)glycosidases"/>
    <property type="match status" value="1"/>
</dbReference>
<proteinExistence type="inferred from homology"/>
<comment type="catalytic activity">
    <reaction evidence="1">
        <text>Endohydrolysis of (1-&gt;4)-beta-D-xylosidic linkages in xylans.</text>
        <dbReference type="EC" id="3.2.1.8"/>
    </reaction>
</comment>
<dbReference type="PROSITE" id="PS51318">
    <property type="entry name" value="TAT"/>
    <property type="match status" value="1"/>
</dbReference>
<dbReference type="Gene3D" id="3.20.20.80">
    <property type="entry name" value="Glycosidases"/>
    <property type="match status" value="1"/>
</dbReference>
<evidence type="ECO:0000256" key="1">
    <source>
        <dbReference type="ARBA" id="ARBA00000681"/>
    </source>
</evidence>
<feature type="domain" description="GH10" evidence="10">
    <location>
        <begin position="94"/>
        <end position="427"/>
    </location>
</feature>
<name>A0A6B8KE85_9HYPH</name>
<reference evidence="11 12" key="1">
    <citation type="submission" date="2019-11" db="EMBL/GenBank/DDBJ databases">
        <title>The genome sequence of Methylocystis heyeri.</title>
        <authorList>
            <person name="Oshkin I.Y."/>
            <person name="Miroshnikov K."/>
            <person name="Dedysh S.N."/>
        </authorList>
    </citation>
    <scope>NUCLEOTIDE SEQUENCE [LARGE SCALE GENOMIC DNA]</scope>
    <source>
        <strain evidence="11 12">H2</strain>
    </source>
</reference>
<dbReference type="PANTHER" id="PTHR31490:SF88">
    <property type="entry name" value="BETA-XYLANASE"/>
    <property type="match status" value="1"/>
</dbReference>
<keyword evidence="12" id="KW-1185">Reference proteome</keyword>
<keyword evidence="6" id="KW-0378">Hydrolase</keyword>
<evidence type="ECO:0000256" key="9">
    <source>
        <dbReference type="ARBA" id="ARBA00023326"/>
    </source>
</evidence>
<evidence type="ECO:0000256" key="2">
    <source>
        <dbReference type="ARBA" id="ARBA00007495"/>
    </source>
</evidence>
<dbReference type="EMBL" id="CP046052">
    <property type="protein sequence ID" value="QGM45315.1"/>
    <property type="molecule type" value="Genomic_DNA"/>
</dbReference>
<dbReference type="InterPro" id="IPR006311">
    <property type="entry name" value="TAT_signal"/>
</dbReference>
<evidence type="ECO:0000256" key="4">
    <source>
        <dbReference type="ARBA" id="ARBA00022651"/>
    </source>
</evidence>
<keyword evidence="8" id="KW-0326">Glycosidase</keyword>
<gene>
    <name evidence="11" type="ORF">H2LOC_006175</name>
</gene>
<accession>A0A6B8KE85</accession>
<keyword evidence="9" id="KW-0624">Polysaccharide degradation</keyword>
<protein>
    <recommendedName>
        <fullName evidence="3">endo-1,4-beta-xylanase</fullName>
        <ecNumber evidence="3">3.2.1.8</ecNumber>
    </recommendedName>
</protein>
<keyword evidence="7" id="KW-0119">Carbohydrate metabolism</keyword>
<sequence>MQAKPKEFSRRQFGSALLGAGLTPALAPQAHAGRVCREPSPPVYHSNQPAVPLGAINPHVSWGVHLEGESIYDTSVVEAVKMERPNIIAIGSGLKFGNLHPESIAFEREADGKKISTWTEADDIVRLASRLGASVRGDALIWNDWLPPWIEKLAKERPKGWRDQLQEAYEKNLESIFSRFQALDRQYGKSVMPWCGLINEPFAYWKVWFGKPAWRQGTWLEAFDPMPDGAPGYIHQAFNLAEKYSRSSKPALFFNEANCDTDKHGPILRGAMLALVDSLQAAGRKIDAVGLESHLQPEWMNDRDKPDWRPFVKFLKDLQARGVAVYITELDVNDCALEDAAARDKLVADYTQSFVSAALEIPAVTMVTNWDFADSLSWYRDEATPESTFPALGRWPGCVARPACPRPAIYDQELSPKAARDALAAALAVKSDQK</sequence>
<dbReference type="InterPro" id="IPR017853">
    <property type="entry name" value="GH"/>
</dbReference>
<dbReference type="Pfam" id="PF00331">
    <property type="entry name" value="Glyco_hydro_10"/>
    <property type="match status" value="1"/>
</dbReference>
<dbReference type="RefSeq" id="WP_136495598.1">
    <property type="nucleotide sequence ID" value="NZ_CP046052.1"/>
</dbReference>
<keyword evidence="4" id="KW-0858">Xylan degradation</keyword>
<dbReference type="GO" id="GO:0045493">
    <property type="term" value="P:xylan catabolic process"/>
    <property type="evidence" value="ECO:0007669"/>
    <property type="project" value="UniProtKB-KW"/>
</dbReference>
<evidence type="ECO:0000256" key="3">
    <source>
        <dbReference type="ARBA" id="ARBA00012590"/>
    </source>
</evidence>
<dbReference type="PANTHER" id="PTHR31490">
    <property type="entry name" value="GLYCOSYL HYDROLASE"/>
    <property type="match status" value="1"/>
</dbReference>
<dbReference type="GO" id="GO:0031176">
    <property type="term" value="F:endo-1,4-beta-xylanase activity"/>
    <property type="evidence" value="ECO:0007669"/>
    <property type="project" value="UniProtKB-EC"/>
</dbReference>
<evidence type="ECO:0000313" key="12">
    <source>
        <dbReference type="Proteomes" id="UP000309061"/>
    </source>
</evidence>
<dbReference type="OrthoDB" id="9815836at2"/>
<evidence type="ECO:0000313" key="11">
    <source>
        <dbReference type="EMBL" id="QGM45315.1"/>
    </source>
</evidence>